<feature type="coiled-coil region" evidence="1">
    <location>
        <begin position="144"/>
        <end position="171"/>
    </location>
</feature>
<dbReference type="GeneID" id="98055251"/>
<dbReference type="AlphaFoldDB" id="A0A852WJ39"/>
<evidence type="ECO:0000256" key="1">
    <source>
        <dbReference type="SAM" id="Coils"/>
    </source>
</evidence>
<comment type="caution">
    <text evidence="2">The sequence shown here is derived from an EMBL/GenBank/DDBJ whole genome shotgun (WGS) entry which is preliminary data.</text>
</comment>
<organism evidence="2 3">
    <name type="scientific">Pseudonocardia alni</name>
    <name type="common">Amycolata alni</name>
    <dbReference type="NCBI Taxonomy" id="33907"/>
    <lineage>
        <taxon>Bacteria</taxon>
        <taxon>Bacillati</taxon>
        <taxon>Actinomycetota</taxon>
        <taxon>Actinomycetes</taxon>
        <taxon>Pseudonocardiales</taxon>
        <taxon>Pseudonocardiaceae</taxon>
        <taxon>Pseudonocardia</taxon>
    </lineage>
</organism>
<dbReference type="Proteomes" id="UP000549695">
    <property type="component" value="Unassembled WGS sequence"/>
</dbReference>
<reference evidence="2 3" key="1">
    <citation type="submission" date="2020-07" db="EMBL/GenBank/DDBJ databases">
        <title>Sequencing the genomes of 1000 actinobacteria strains.</title>
        <authorList>
            <person name="Klenk H.-P."/>
        </authorList>
    </citation>
    <scope>NUCLEOTIDE SEQUENCE [LARGE SCALE GENOMIC DNA]</scope>
    <source>
        <strain evidence="2 3">DSM 44749</strain>
    </source>
</reference>
<gene>
    <name evidence="2" type="ORF">HDA37_005696</name>
</gene>
<protein>
    <submittedName>
        <fullName evidence="2">Uncharacterized protein</fullName>
    </submittedName>
</protein>
<evidence type="ECO:0000313" key="3">
    <source>
        <dbReference type="Proteomes" id="UP000549695"/>
    </source>
</evidence>
<dbReference type="EMBL" id="JACCCZ010000002">
    <property type="protein sequence ID" value="NYG05342.1"/>
    <property type="molecule type" value="Genomic_DNA"/>
</dbReference>
<sequence>MPEIFLFAGTRLRDYLAEKRAKAQRTLMIYDADLLLTSPEDDVVRFMVEVGAVEEVELHRGQVKQRRAEEVVKENDPAQDYRFKGSRRRVTRKSVVVPFKGDPTLLKLRPSGSTMGGPQVRIVGYDIILSSDNDYGPKTPQALRQHFEQDLDLIEQLLDLANAEIRAHNERLKAEYPEKVAARKAHHLKVKEMEAELGYPMWSEDDTGAHIVPITRRKIGPTRPAASNQPFAPEWTLADEQYEQALALLANYRNGFERNPSLTADAGEDQLRDLLLFNLNGHFHGQAVGEAFNRNGKTDILIRVDNRNVFIAECKIWDGPSKFREAIDQLLSYLVWRDTKAALLIFVRSSDLTGITAKAIEAITSHPNFKTLGPHADDDRHDFVLHPHGDPSREIKVALMLFQIPAKVDPSPGQQ</sequence>
<evidence type="ECO:0000313" key="2">
    <source>
        <dbReference type="EMBL" id="NYG05342.1"/>
    </source>
</evidence>
<proteinExistence type="predicted"/>
<dbReference type="RefSeq" id="WP_179763176.1">
    <property type="nucleotide sequence ID" value="NZ_BAAAJZ010000009.1"/>
</dbReference>
<name>A0A852WJ39_PSEA5</name>
<accession>A0A852WJ39</accession>
<keyword evidence="1" id="KW-0175">Coiled coil</keyword>
<keyword evidence="3" id="KW-1185">Reference proteome</keyword>